<comment type="caution">
    <text evidence="2">The sequence shown here is derived from an EMBL/GenBank/DDBJ whole genome shotgun (WGS) entry which is preliminary data.</text>
</comment>
<dbReference type="RefSeq" id="WP_285724570.1">
    <property type="nucleotide sequence ID" value="NZ_BSDD01000003.1"/>
</dbReference>
<dbReference type="EMBL" id="BSDD01000003">
    <property type="protein sequence ID" value="GLH70139.1"/>
    <property type="molecule type" value="Genomic_DNA"/>
</dbReference>
<dbReference type="Proteomes" id="UP001165089">
    <property type="component" value="Unassembled WGS sequence"/>
</dbReference>
<name>A0ABQ5Q735_9BACT</name>
<feature type="region of interest" description="Disordered" evidence="1">
    <location>
        <begin position="68"/>
        <end position="92"/>
    </location>
</feature>
<organism evidence="2 3">
    <name type="scientific">Geothrix rubra</name>
    <dbReference type="NCBI Taxonomy" id="2927977"/>
    <lineage>
        <taxon>Bacteria</taxon>
        <taxon>Pseudomonadati</taxon>
        <taxon>Acidobacteriota</taxon>
        <taxon>Holophagae</taxon>
        <taxon>Holophagales</taxon>
        <taxon>Holophagaceae</taxon>
        <taxon>Geothrix</taxon>
    </lineage>
</organism>
<accession>A0ABQ5Q735</accession>
<gene>
    <name evidence="2" type="ORF">GETHPA_16720</name>
</gene>
<reference evidence="2 3" key="1">
    <citation type="journal article" date="2023" name="Antonie Van Leeuwenhoek">
        <title>Mesoterricola silvestris gen. nov., sp. nov., Mesoterricola sediminis sp. nov., Geothrix oryzae sp. nov., Geothrix edaphica sp. nov., Geothrix rubra sp. nov., and Geothrix limicola sp. nov., six novel members of Acidobacteriota isolated from soils.</title>
        <authorList>
            <person name="Itoh H."/>
            <person name="Sugisawa Y."/>
            <person name="Mise K."/>
            <person name="Xu Z."/>
            <person name="Kuniyasu M."/>
            <person name="Ushijima N."/>
            <person name="Kawano K."/>
            <person name="Kobayashi E."/>
            <person name="Shiratori Y."/>
            <person name="Masuda Y."/>
            <person name="Senoo K."/>
        </authorList>
    </citation>
    <scope>NUCLEOTIDE SEQUENCE [LARGE SCALE GENOMIC DNA]</scope>
    <source>
        <strain evidence="2 3">Red803</strain>
    </source>
</reference>
<evidence type="ECO:0000256" key="1">
    <source>
        <dbReference type="SAM" id="MobiDB-lite"/>
    </source>
</evidence>
<sequence length="92" mass="10101">MSMAKPATSRRGLLSGPGPLYVSRTFDFDPDDPRKDQVTVSFEVQGDWEMKGPKGTRLSFPAGDYTLEFPRHSPQPLARLTIDPDPGGGRVP</sequence>
<keyword evidence="3" id="KW-1185">Reference proteome</keyword>
<proteinExistence type="predicted"/>
<feature type="region of interest" description="Disordered" evidence="1">
    <location>
        <begin position="1"/>
        <end position="34"/>
    </location>
</feature>
<evidence type="ECO:0000313" key="3">
    <source>
        <dbReference type="Proteomes" id="UP001165089"/>
    </source>
</evidence>
<evidence type="ECO:0000313" key="2">
    <source>
        <dbReference type="EMBL" id="GLH70139.1"/>
    </source>
</evidence>
<protein>
    <submittedName>
        <fullName evidence="2">Uncharacterized protein</fullName>
    </submittedName>
</protein>